<dbReference type="PROSITE" id="PS51781">
    <property type="entry name" value="SH3B"/>
    <property type="match status" value="1"/>
</dbReference>
<feature type="coiled-coil region" evidence="6">
    <location>
        <begin position="90"/>
        <end position="145"/>
    </location>
</feature>
<feature type="chain" id="PRO_5011612695" evidence="8">
    <location>
        <begin position="22"/>
        <end position="219"/>
    </location>
</feature>
<dbReference type="InterPro" id="IPR003646">
    <property type="entry name" value="SH3-like_bac-type"/>
</dbReference>
<dbReference type="Gene3D" id="2.30.30.40">
    <property type="entry name" value="SH3 Domains"/>
    <property type="match status" value="1"/>
</dbReference>
<keyword evidence="4 7" id="KW-1133">Transmembrane helix</keyword>
<evidence type="ECO:0000313" key="11">
    <source>
        <dbReference type="Proteomes" id="UP000198635"/>
    </source>
</evidence>
<feature type="signal peptide" evidence="8">
    <location>
        <begin position="1"/>
        <end position="21"/>
    </location>
</feature>
<keyword evidence="5 7" id="KW-0472">Membrane</keyword>
<proteinExistence type="predicted"/>
<dbReference type="SMART" id="SM00287">
    <property type="entry name" value="SH3b"/>
    <property type="match status" value="1"/>
</dbReference>
<evidence type="ECO:0000259" key="9">
    <source>
        <dbReference type="PROSITE" id="PS51781"/>
    </source>
</evidence>
<keyword evidence="3 8" id="KW-0732">Signal</keyword>
<gene>
    <name evidence="10" type="ORF">SAMN04488082_105169</name>
</gene>
<dbReference type="STRING" id="52560.SAMN04488082_105169"/>
<evidence type="ECO:0000256" key="2">
    <source>
        <dbReference type="ARBA" id="ARBA00022692"/>
    </source>
</evidence>
<dbReference type="RefSeq" id="WP_092373675.1">
    <property type="nucleotide sequence ID" value="NZ_FORX01000005.1"/>
</dbReference>
<organism evidence="10 11">
    <name type="scientific">Desulfomicrobium apsheronum</name>
    <dbReference type="NCBI Taxonomy" id="52560"/>
    <lineage>
        <taxon>Bacteria</taxon>
        <taxon>Pseudomonadati</taxon>
        <taxon>Thermodesulfobacteriota</taxon>
        <taxon>Desulfovibrionia</taxon>
        <taxon>Desulfovibrionales</taxon>
        <taxon>Desulfomicrobiaceae</taxon>
        <taxon>Desulfomicrobium</taxon>
    </lineage>
</organism>
<dbReference type="InterPro" id="IPR016476">
    <property type="entry name" value="SH3_dom_pro"/>
</dbReference>
<dbReference type="EMBL" id="FORX01000005">
    <property type="protein sequence ID" value="SFJ68377.1"/>
    <property type="molecule type" value="Genomic_DNA"/>
</dbReference>
<dbReference type="NCBIfam" id="TIGR04211">
    <property type="entry name" value="SH3_and_anchor"/>
    <property type="match status" value="1"/>
</dbReference>
<reference evidence="11" key="1">
    <citation type="submission" date="2016-10" db="EMBL/GenBank/DDBJ databases">
        <authorList>
            <person name="Varghese N."/>
            <person name="Submissions S."/>
        </authorList>
    </citation>
    <scope>NUCLEOTIDE SEQUENCE [LARGE SCALE GENOMIC DNA]</scope>
    <source>
        <strain evidence="11">DSM 5918</strain>
    </source>
</reference>
<protein>
    <submittedName>
        <fullName evidence="10">SH3 domain protein</fullName>
    </submittedName>
</protein>
<evidence type="ECO:0000256" key="7">
    <source>
        <dbReference type="SAM" id="Phobius"/>
    </source>
</evidence>
<dbReference type="Proteomes" id="UP000198635">
    <property type="component" value="Unassembled WGS sequence"/>
</dbReference>
<name>A0A1I3TFX3_9BACT</name>
<dbReference type="AlphaFoldDB" id="A0A1I3TFX3"/>
<evidence type="ECO:0000256" key="5">
    <source>
        <dbReference type="ARBA" id="ARBA00023136"/>
    </source>
</evidence>
<evidence type="ECO:0000256" key="3">
    <source>
        <dbReference type="ARBA" id="ARBA00022729"/>
    </source>
</evidence>
<keyword evidence="2 7" id="KW-0812">Transmembrane</keyword>
<dbReference type="Pfam" id="PF08239">
    <property type="entry name" value="SH3_3"/>
    <property type="match status" value="1"/>
</dbReference>
<feature type="transmembrane region" description="Helical" evidence="7">
    <location>
        <begin position="186"/>
        <end position="207"/>
    </location>
</feature>
<sequence>MKRYMMLAMMAVLLVAGVAHAQTAYVTDVFEITLRSGPTNSNKILKMLPSSTSVEVLRNDKDWSLVRAEGTEGWVLARYLTRTVPAALQVERFAKENETLRAKMTEMTEKTSATAGENQALLDRLNRAETELATLKQRYAELERGSKAYVDLKKAHDELTAQQVQTAQRAEALEMKNRDLSGDTQFRWFLTGAGVVGASLLLGLILGRLQRKKTGRMFG</sequence>
<comment type="subcellular location">
    <subcellularLocation>
        <location evidence="1">Membrane</location>
        <topology evidence="1">Single-pass membrane protein</topology>
    </subcellularLocation>
</comment>
<evidence type="ECO:0000256" key="4">
    <source>
        <dbReference type="ARBA" id="ARBA00022989"/>
    </source>
</evidence>
<evidence type="ECO:0000256" key="1">
    <source>
        <dbReference type="ARBA" id="ARBA00004167"/>
    </source>
</evidence>
<dbReference type="OrthoDB" id="5418566at2"/>
<accession>A0A1I3TFX3</accession>
<evidence type="ECO:0000256" key="8">
    <source>
        <dbReference type="SAM" id="SignalP"/>
    </source>
</evidence>
<dbReference type="GO" id="GO:0016020">
    <property type="term" value="C:membrane"/>
    <property type="evidence" value="ECO:0007669"/>
    <property type="project" value="UniProtKB-SubCell"/>
</dbReference>
<feature type="domain" description="SH3b" evidence="9">
    <location>
        <begin position="21"/>
        <end position="84"/>
    </location>
</feature>
<evidence type="ECO:0000313" key="10">
    <source>
        <dbReference type="EMBL" id="SFJ68377.1"/>
    </source>
</evidence>
<keyword evidence="11" id="KW-1185">Reference proteome</keyword>
<keyword evidence="6" id="KW-0175">Coiled coil</keyword>
<evidence type="ECO:0000256" key="6">
    <source>
        <dbReference type="SAM" id="Coils"/>
    </source>
</evidence>